<keyword evidence="1" id="KW-1133">Transmembrane helix</keyword>
<gene>
    <name evidence="2" type="ORF">GCM10025868_11070</name>
</gene>
<reference evidence="3" key="1">
    <citation type="journal article" date="2019" name="Int. J. Syst. Evol. Microbiol.">
        <title>The Global Catalogue of Microorganisms (GCM) 10K type strain sequencing project: providing services to taxonomists for standard genome sequencing and annotation.</title>
        <authorList>
            <consortium name="The Broad Institute Genomics Platform"/>
            <consortium name="The Broad Institute Genome Sequencing Center for Infectious Disease"/>
            <person name="Wu L."/>
            <person name="Ma J."/>
        </authorList>
    </citation>
    <scope>NUCLEOTIDE SEQUENCE [LARGE SCALE GENOMIC DNA]</scope>
    <source>
        <strain evidence="3">NBRC 108730</strain>
    </source>
</reference>
<dbReference type="EMBL" id="BSUZ01000001">
    <property type="protein sequence ID" value="GMA85857.1"/>
    <property type="molecule type" value="Genomic_DNA"/>
</dbReference>
<feature type="transmembrane region" description="Helical" evidence="1">
    <location>
        <begin position="39"/>
        <end position="64"/>
    </location>
</feature>
<keyword evidence="3" id="KW-1185">Reference proteome</keyword>
<comment type="caution">
    <text evidence="2">The sequence shown here is derived from an EMBL/GenBank/DDBJ whole genome shotgun (WGS) entry which is preliminary data.</text>
</comment>
<organism evidence="2 3">
    <name type="scientific">Angustibacter aerolatus</name>
    <dbReference type="NCBI Taxonomy" id="1162965"/>
    <lineage>
        <taxon>Bacteria</taxon>
        <taxon>Bacillati</taxon>
        <taxon>Actinomycetota</taxon>
        <taxon>Actinomycetes</taxon>
        <taxon>Kineosporiales</taxon>
        <taxon>Kineosporiaceae</taxon>
    </lineage>
</organism>
<accession>A0ABQ6JCG2</accession>
<protein>
    <recommendedName>
        <fullName evidence="4">ABC3 transporter permease protein domain-containing protein</fullName>
    </recommendedName>
</protein>
<evidence type="ECO:0000313" key="2">
    <source>
        <dbReference type="EMBL" id="GMA85857.1"/>
    </source>
</evidence>
<keyword evidence="1" id="KW-0472">Membrane</keyword>
<sequence>MLLGLLLGLLGVVLVAPLGARLLDPGTEAAPAFVLRLPLAALGAVGLAGVLALAVAVAVASAGAAARSGAEVLRDGG</sequence>
<evidence type="ECO:0008006" key="4">
    <source>
        <dbReference type="Google" id="ProtNLM"/>
    </source>
</evidence>
<evidence type="ECO:0000256" key="1">
    <source>
        <dbReference type="SAM" id="Phobius"/>
    </source>
</evidence>
<name>A0ABQ6JCG2_9ACTN</name>
<keyword evidence="1" id="KW-0812">Transmembrane</keyword>
<dbReference type="Proteomes" id="UP001157017">
    <property type="component" value="Unassembled WGS sequence"/>
</dbReference>
<evidence type="ECO:0000313" key="3">
    <source>
        <dbReference type="Proteomes" id="UP001157017"/>
    </source>
</evidence>
<proteinExistence type="predicted"/>